<evidence type="ECO:0000256" key="1">
    <source>
        <dbReference type="ARBA" id="ARBA00004236"/>
    </source>
</evidence>
<feature type="disulfide bond" evidence="9">
    <location>
        <begin position="463"/>
        <end position="480"/>
    </location>
</feature>
<keyword evidence="13" id="KW-0675">Receptor</keyword>
<comment type="subcellular location">
    <subcellularLocation>
        <location evidence="1">Cell membrane</location>
    </subcellularLocation>
</comment>
<keyword evidence="2" id="KW-1003">Cell membrane</keyword>
<evidence type="ECO:0000256" key="7">
    <source>
        <dbReference type="ARBA" id="ARBA00023157"/>
    </source>
</evidence>
<dbReference type="SUPFAM" id="SSF57196">
    <property type="entry name" value="EGF/Laminin"/>
    <property type="match status" value="1"/>
</dbReference>
<dbReference type="PROSITE" id="PS50026">
    <property type="entry name" value="EGF_3"/>
    <property type="match status" value="2"/>
</dbReference>
<proteinExistence type="predicted"/>
<dbReference type="PANTHER" id="PTHR24037">
    <property type="entry name" value="HEART DEVELOPMENT PROTEIN WITH EGF-LIKE DOMAINS 1"/>
    <property type="match status" value="1"/>
</dbReference>
<reference evidence="13" key="1">
    <citation type="submission" date="2016-03" db="EMBL/GenBank/DDBJ databases">
        <title>Gut transcriptome analysis on engorged females of Ornithodoros mimon (Acari: Argasidae) and phylogenetic inferences of soft ticks.</title>
        <authorList>
            <person name="Landulfo G.A."/>
            <person name="Giovanni D."/>
            <person name="Carvalho E."/>
            <person name="Junqueira-de-Azevedo I."/>
            <person name="Patane J."/>
            <person name="Mendoca R."/>
            <person name="Barros-Battesti D."/>
        </authorList>
    </citation>
    <scope>NUCLEOTIDE SEQUENCE</scope>
    <source>
        <strain evidence="13">Females</strain>
        <tissue evidence="13">Gut</tissue>
    </source>
</reference>
<evidence type="ECO:0000256" key="6">
    <source>
        <dbReference type="ARBA" id="ARBA00023136"/>
    </source>
</evidence>
<feature type="domain" description="EGF-like" evidence="12">
    <location>
        <begin position="502"/>
        <end position="537"/>
    </location>
</feature>
<evidence type="ECO:0000256" key="2">
    <source>
        <dbReference type="ARBA" id="ARBA00022475"/>
    </source>
</evidence>
<feature type="non-terminal residue" evidence="13">
    <location>
        <position position="1"/>
    </location>
</feature>
<evidence type="ECO:0000313" key="13">
    <source>
        <dbReference type="EMBL" id="JAR86937.1"/>
    </source>
</evidence>
<keyword evidence="10" id="KW-0812">Transmembrane</keyword>
<evidence type="ECO:0000256" key="3">
    <source>
        <dbReference type="ARBA" id="ARBA00022536"/>
    </source>
</evidence>
<keyword evidence="6 10" id="KW-0472">Membrane</keyword>
<keyword evidence="5" id="KW-0677">Repeat</keyword>
<keyword evidence="8" id="KW-0325">Glycoprotein</keyword>
<evidence type="ECO:0000256" key="11">
    <source>
        <dbReference type="SAM" id="SignalP"/>
    </source>
</evidence>
<feature type="domain" description="EGF-like" evidence="12">
    <location>
        <begin position="451"/>
        <end position="492"/>
    </location>
</feature>
<evidence type="ECO:0000256" key="5">
    <source>
        <dbReference type="ARBA" id="ARBA00022737"/>
    </source>
</evidence>
<evidence type="ECO:0000256" key="8">
    <source>
        <dbReference type="ARBA" id="ARBA00023180"/>
    </source>
</evidence>
<feature type="transmembrane region" description="Helical" evidence="10">
    <location>
        <begin position="543"/>
        <end position="563"/>
    </location>
</feature>
<evidence type="ECO:0000259" key="12">
    <source>
        <dbReference type="PROSITE" id="PS50026"/>
    </source>
</evidence>
<evidence type="ECO:0000256" key="10">
    <source>
        <dbReference type="SAM" id="Phobius"/>
    </source>
</evidence>
<accession>A0A147B856</accession>
<comment type="caution">
    <text evidence="9">Lacks conserved residue(s) required for the propagation of feature annotation.</text>
</comment>
<dbReference type="PANTHER" id="PTHR24037:SF11">
    <property type="entry name" value="MUCIN-2-LIKE"/>
    <property type="match status" value="1"/>
</dbReference>
<feature type="disulfide bond" evidence="9">
    <location>
        <begin position="527"/>
        <end position="536"/>
    </location>
</feature>
<dbReference type="InterPro" id="IPR000742">
    <property type="entry name" value="EGF"/>
</dbReference>
<keyword evidence="3 9" id="KW-0245">EGF-like domain</keyword>
<dbReference type="GO" id="GO:0005886">
    <property type="term" value="C:plasma membrane"/>
    <property type="evidence" value="ECO:0007669"/>
    <property type="project" value="UniProtKB-SubCell"/>
</dbReference>
<keyword evidence="10" id="KW-1133">Transmembrane helix</keyword>
<organism evidence="13">
    <name type="scientific">Alectorobius mimon</name>
    <dbReference type="NCBI Taxonomy" id="360319"/>
    <lineage>
        <taxon>Eukaryota</taxon>
        <taxon>Metazoa</taxon>
        <taxon>Ecdysozoa</taxon>
        <taxon>Arthropoda</taxon>
        <taxon>Chelicerata</taxon>
        <taxon>Arachnida</taxon>
        <taxon>Acari</taxon>
        <taxon>Parasitiformes</taxon>
        <taxon>Ixodida</taxon>
        <taxon>Ixodoidea</taxon>
        <taxon>Argasidae</taxon>
        <taxon>Ornithodorinae</taxon>
        <taxon>Alectorobius</taxon>
    </lineage>
</organism>
<keyword evidence="7 9" id="KW-1015">Disulfide bond</keyword>
<dbReference type="CDD" id="cd00054">
    <property type="entry name" value="EGF_CA"/>
    <property type="match status" value="1"/>
</dbReference>
<sequence length="616" mass="67042">SKLQTKAYNMTSPVLLLSFILLGVNLICSGAENVTVYSTPVPTTFGGSTESIAEDSTVRNETVSSVTAATIETTAVPVEASSTVTMQTTSSATATTIETTAVPVEASSTVAMETTLSSSMATEYETATVGDSSGPTGVTNTSEFSVPVLGNLVDLRNVEPLAQRKEQPSQGTSAAQWTIMPTNATAADPTQSGADAQTTHATTVNEMGAQNAFWDISAMGHSGSPVEDYQLDASTSLPERRMVQDDFQDDTPAEYDGNLNVTTTSFDSNESTTATPQTLAPVYDMKTERYCTGARYCYKELNERCITRHLKTVCGCGRAFFRNPQTLVCERKMSLVSVLELPQQSYAADMADKRSAEYKVFESAARLLVWGLVLRSTILRKGIIDVAVTGFRPGLLVRNKLVVMSSLLQQLEPNITEAVQRDFDHGIKLYPITNGSILNMTNMTLTANGLAVNPCEDADVNFCSPHSRCDYHKHTYTMSCSCLPGYEDNSPDIENYAGEICLSICEPGHCHNNGSCKNYGFGIKCECPAWYTGNKCQYHTRQIIITVAAVCFVLLSACAFALHKFWRQGRREKAHAVCRMLIMEPSRQLTGNKMVELRLDQGPPPQHSRFAKSLPA</sequence>
<dbReference type="PROSITE" id="PS00022">
    <property type="entry name" value="EGF_1"/>
    <property type="match status" value="1"/>
</dbReference>
<evidence type="ECO:0000256" key="9">
    <source>
        <dbReference type="PROSITE-ProRule" id="PRU00076"/>
    </source>
</evidence>
<keyword evidence="4 11" id="KW-0732">Signal</keyword>
<dbReference type="AlphaFoldDB" id="A0A147B856"/>
<dbReference type="Gene3D" id="2.10.25.10">
    <property type="entry name" value="Laminin"/>
    <property type="match status" value="1"/>
</dbReference>
<name>A0A147B856_9ACAR</name>
<evidence type="ECO:0000256" key="4">
    <source>
        <dbReference type="ARBA" id="ARBA00022729"/>
    </source>
</evidence>
<feature type="signal peptide" evidence="11">
    <location>
        <begin position="1"/>
        <end position="31"/>
    </location>
</feature>
<feature type="chain" id="PRO_5007541838" evidence="11">
    <location>
        <begin position="32"/>
        <end position="616"/>
    </location>
</feature>
<dbReference type="SMART" id="SM00181">
    <property type="entry name" value="EGF"/>
    <property type="match status" value="2"/>
</dbReference>
<protein>
    <submittedName>
        <fullName evidence="13">Interphotoreceptor matrix proteoglycan 2</fullName>
    </submittedName>
</protein>
<dbReference type="EMBL" id="GEIB01001215">
    <property type="protein sequence ID" value="JAR86937.1"/>
    <property type="molecule type" value="Transcribed_RNA"/>
</dbReference>